<dbReference type="RefSeq" id="WP_168445474.1">
    <property type="nucleotide sequence ID" value="NZ_CP025255.1"/>
</dbReference>
<dbReference type="Pfam" id="PF22011">
    <property type="entry name" value="DUF6931"/>
    <property type="match status" value="1"/>
</dbReference>
<dbReference type="InterPro" id="IPR053855">
    <property type="entry name" value="DUF6931"/>
</dbReference>
<evidence type="ECO:0000313" key="1">
    <source>
        <dbReference type="EMBL" id="AUF34794.1"/>
    </source>
</evidence>
<dbReference type="EMBL" id="CP025255">
    <property type="protein sequence ID" value="AUF34794.1"/>
    <property type="molecule type" value="Genomic_DNA"/>
</dbReference>
<protein>
    <submittedName>
        <fullName evidence="1">Type VI secretion protein</fullName>
    </submittedName>
</protein>
<dbReference type="AlphaFoldDB" id="A0A2H4YPL9"/>
<keyword evidence="1" id="KW-0614">Plasmid</keyword>
<accession>A0A2H4YPL9</accession>
<organism evidence="1">
    <name type="scientific">Salmonella enterica subsp. enterica serovar Newport str. CDC 2010K-2159</name>
    <dbReference type="NCBI Taxonomy" id="1454627"/>
    <lineage>
        <taxon>Bacteria</taxon>
        <taxon>Pseudomonadati</taxon>
        <taxon>Pseudomonadota</taxon>
        <taxon>Gammaproteobacteria</taxon>
        <taxon>Enterobacterales</taxon>
        <taxon>Enterobacteriaceae</taxon>
        <taxon>Salmonella</taxon>
    </lineage>
</organism>
<reference evidence="1" key="2">
    <citation type="submission" date="2017-12" db="EMBL/GenBank/DDBJ databases">
        <authorList>
            <person name="Hurst M.R.H."/>
        </authorList>
    </citation>
    <scope>NUCLEOTIDE SEQUENCE</scope>
    <source>
        <strain evidence="1">CDC 2010K-2159</strain>
        <plasmid evidence="1">pSNE1-2010K-2159</plasmid>
    </source>
</reference>
<name>A0A2H4YPL9_SALNE</name>
<proteinExistence type="predicted"/>
<reference evidence="1" key="1">
    <citation type="journal article" date="2016" name="Genome Announc.">
        <title>Chromosome and Plasmids of the Tick-Borne Relapsing Fever Agent Borrelia hermsii.</title>
        <authorList>
            <person name="Barbour A.G."/>
        </authorList>
    </citation>
    <scope>NUCLEOTIDE SEQUENCE</scope>
    <source>
        <strain evidence="1">CDC 2010K-2159</strain>
        <plasmid evidence="1">pSNE1-2010K-2159</plasmid>
    </source>
</reference>
<gene>
    <name evidence="1" type="ORF">AW90_49700</name>
</gene>
<geneLocation type="plasmid" evidence="1">
    <name>pSNE1-2010K-2159</name>
</geneLocation>
<sequence>MTEAKNNTDPEINKTIEQMLVKGKWQEALDFWINNTDSLTLIKWLAQFISQSSSEEDSVLLQPIVKWKEGDDEQRWEIFKNSEAAGFSTQTGALGLSLFVSQGSLSPAPYDPVHAPSCSEKKIIYGVLMDQSCKYYDTPDEGVFFLFQHWCNRQP</sequence>